<feature type="signal peptide" evidence="5">
    <location>
        <begin position="1"/>
        <end position="25"/>
    </location>
</feature>
<comment type="similarity">
    <text evidence="2">Belongs to the TonB-dependent receptor family.</text>
</comment>
<keyword evidence="4" id="KW-0998">Cell outer membrane</keyword>
<reference evidence="7 8" key="1">
    <citation type="submission" date="2018-08" db="EMBL/GenBank/DDBJ databases">
        <authorList>
            <person name="Khan S.A."/>
            <person name="Jeon C.O."/>
            <person name="Chun B.H."/>
            <person name="Jeong S.E."/>
        </authorList>
    </citation>
    <scope>NUCLEOTIDE SEQUENCE [LARGE SCALE GENOMIC DNA]</scope>
    <source>
        <strain evidence="7 8">S-16</strain>
    </source>
</reference>
<dbReference type="CDD" id="cd01347">
    <property type="entry name" value="ligand_gated_channel"/>
    <property type="match status" value="1"/>
</dbReference>
<feature type="chain" id="PRO_5017998362" evidence="5">
    <location>
        <begin position="26"/>
        <end position="900"/>
    </location>
</feature>
<evidence type="ECO:0000313" key="7">
    <source>
        <dbReference type="EMBL" id="RQP21205.1"/>
    </source>
</evidence>
<protein>
    <submittedName>
        <fullName evidence="7">TonB-dependent receptor</fullName>
    </submittedName>
</protein>
<dbReference type="SUPFAM" id="SSF56935">
    <property type="entry name" value="Porins"/>
    <property type="match status" value="1"/>
</dbReference>
<dbReference type="Gene3D" id="2.170.130.10">
    <property type="entry name" value="TonB-dependent receptor, plug domain"/>
    <property type="match status" value="1"/>
</dbReference>
<evidence type="ECO:0000256" key="3">
    <source>
        <dbReference type="ARBA" id="ARBA00023136"/>
    </source>
</evidence>
<dbReference type="InterPro" id="IPR037066">
    <property type="entry name" value="Plug_dom_sf"/>
</dbReference>
<accession>A0A3N7JQ77</accession>
<evidence type="ECO:0000256" key="5">
    <source>
        <dbReference type="SAM" id="SignalP"/>
    </source>
</evidence>
<dbReference type="PANTHER" id="PTHR40980">
    <property type="entry name" value="PLUG DOMAIN-CONTAINING PROTEIN"/>
    <property type="match status" value="1"/>
</dbReference>
<dbReference type="InterPro" id="IPR012910">
    <property type="entry name" value="Plug_dom"/>
</dbReference>
<keyword evidence="7" id="KW-0675">Receptor</keyword>
<gene>
    <name evidence="7" type="ORF">DZC73_29160</name>
</gene>
<proteinExistence type="inferred from homology"/>
<evidence type="ECO:0000259" key="6">
    <source>
        <dbReference type="Pfam" id="PF07715"/>
    </source>
</evidence>
<reference evidence="7 8" key="2">
    <citation type="submission" date="2018-12" db="EMBL/GenBank/DDBJ databases">
        <title>Rhizobacter gummiphilus sp. nov., a rubber-degrading bacterium isolated from the soil of a botanical garden in Japan.</title>
        <authorList>
            <person name="Shunsuke S.S."/>
        </authorList>
    </citation>
    <scope>NUCLEOTIDE SEQUENCE [LARGE SCALE GENOMIC DNA]</scope>
    <source>
        <strain evidence="7 8">S-16</strain>
    </source>
</reference>
<dbReference type="EMBL" id="QUSW01000013">
    <property type="protein sequence ID" value="RQP21205.1"/>
    <property type="molecule type" value="Genomic_DNA"/>
</dbReference>
<dbReference type="InterPro" id="IPR036942">
    <property type="entry name" value="Beta-barrel_TonB_sf"/>
</dbReference>
<dbReference type="GO" id="GO:0009279">
    <property type="term" value="C:cell outer membrane"/>
    <property type="evidence" value="ECO:0007669"/>
    <property type="project" value="UniProtKB-SubCell"/>
</dbReference>
<dbReference type="Pfam" id="PF07715">
    <property type="entry name" value="Plug"/>
    <property type="match status" value="1"/>
</dbReference>
<dbReference type="Gene3D" id="2.40.170.20">
    <property type="entry name" value="TonB-dependent receptor, beta-barrel domain"/>
    <property type="match status" value="1"/>
</dbReference>
<dbReference type="PANTHER" id="PTHR40980:SF3">
    <property type="entry name" value="TONB-DEPENDENT RECEPTOR-LIKE BETA-BARREL DOMAIN-CONTAINING PROTEIN"/>
    <property type="match status" value="1"/>
</dbReference>
<evidence type="ECO:0000256" key="1">
    <source>
        <dbReference type="ARBA" id="ARBA00004442"/>
    </source>
</evidence>
<dbReference type="Proteomes" id="UP000267464">
    <property type="component" value="Unassembled WGS sequence"/>
</dbReference>
<keyword evidence="8" id="KW-1185">Reference proteome</keyword>
<keyword evidence="5" id="KW-0732">Signal</keyword>
<dbReference type="InterPro" id="IPR010104">
    <property type="entry name" value="TonB_rcpt_bac"/>
</dbReference>
<comment type="caution">
    <text evidence="7">The sequence shown here is derived from an EMBL/GenBank/DDBJ whole genome shotgun (WGS) entry which is preliminary data.</text>
</comment>
<evidence type="ECO:0000256" key="4">
    <source>
        <dbReference type="ARBA" id="ARBA00023237"/>
    </source>
</evidence>
<sequence length="900" mass="96623">MKIQRTPIASAVALLLVSVAMPVLAQQAAAPADAASAPKAKAPQQLETVIVTGIRGSVQASINQKRNSDSIVEVVTAEDIGKMPDKNVADSLQRVPGVNIATAGGTEGGFGENDRVSLRGTPSALTLTLLNGHSVSSGDWFADNIVGGGRSVSYSLLPSDIIKRVTVYKGGQADVLEGGATGVVDIETRKPLEFKENLSGSVSLGAVKSSLSGKTDPQMSALINWKNPENNLGVMLQVFDQKRTLRRDGQEFLWWDTLDANAPDIVAKEPGLKGKYISLLTGSAWFEQERERRGGLLDVQFKVNNQLTFDVNGFTSRLNAPNVNHNYMQVPISMLSNTWAGGGIVPTYTVSGNTVTSISFPTTCPIADCSRMSSGVQDIFARPVAYADSKFLNLEAEFKASDKLVFNGKLGTTKGVGHTESVGFEIWTPYSGGSYQLHGIDGPATVVIPGSNVYSNGGANGHGISTFGSTVTSTDKEDYAQLDGRWTTEWANIPTVKFGVRAANHSRSLEFIPIQQSPLGNEASFPTSSLINFPSDFGSALGGGVLSGAWTLPMSAVDAWAKQYTTFSGHGLQNEFTIKEPTQSGYVMADLSSDIVSGNFGVRVTRTQEKVGRNEPNAAGGYDAVVHEHTYWDVLPSANFRIDLAKDFVGRFSVSRTMARPELGQMAGLDLRDIQKTGTVGNADLTPIRSTNSDVAVEWYFAPKSMVAVDVFNMNLDSYVTFGSGTGVYYNQSAKAFTTYNVSTPVNTTAAVRGIEFSYIQSLFGGFGVNANYTYTKGHETGKAPASACATVNNCDMIGLSKNVYNLGAYFENDKFSARVAYNYRSTFLNGVDRRSAVYQLGVGTVSAAVNYNLTKNIALSLEGKDLNDPLLRSYATSPDQPRAFYKNGRQFFFGLRATM</sequence>
<organism evidence="7 8">
    <name type="scientific">Piscinibacter terrae</name>
    <dbReference type="NCBI Taxonomy" id="2496871"/>
    <lineage>
        <taxon>Bacteria</taxon>
        <taxon>Pseudomonadati</taxon>
        <taxon>Pseudomonadota</taxon>
        <taxon>Betaproteobacteria</taxon>
        <taxon>Burkholderiales</taxon>
        <taxon>Sphaerotilaceae</taxon>
        <taxon>Piscinibacter</taxon>
    </lineage>
</organism>
<dbReference type="AlphaFoldDB" id="A0A3N7JQ77"/>
<evidence type="ECO:0000256" key="2">
    <source>
        <dbReference type="ARBA" id="ARBA00009810"/>
    </source>
</evidence>
<comment type="subcellular location">
    <subcellularLocation>
        <location evidence="1">Cell outer membrane</location>
    </subcellularLocation>
</comment>
<dbReference type="NCBIfam" id="TIGR01782">
    <property type="entry name" value="TonB-Xanth-Caul"/>
    <property type="match status" value="1"/>
</dbReference>
<keyword evidence="3" id="KW-0472">Membrane</keyword>
<feature type="domain" description="TonB-dependent receptor plug" evidence="6">
    <location>
        <begin position="65"/>
        <end position="183"/>
    </location>
</feature>
<name>A0A3N7JQ77_9BURK</name>
<evidence type="ECO:0000313" key="8">
    <source>
        <dbReference type="Proteomes" id="UP000267464"/>
    </source>
</evidence>